<dbReference type="Pfam" id="PF20205">
    <property type="entry name" value="DUF6567"/>
    <property type="match status" value="1"/>
</dbReference>
<evidence type="ECO:0000313" key="3">
    <source>
        <dbReference type="Proteomes" id="UP001165366"/>
    </source>
</evidence>
<reference evidence="2" key="2">
    <citation type="submission" date="2024-05" db="EMBL/GenBank/DDBJ databases">
        <title>Rhodohalobacter halophilus gen. nov., sp. nov., a moderately halophilic member of the family Balneolaceae.</title>
        <authorList>
            <person name="Xia J."/>
        </authorList>
    </citation>
    <scope>NUCLEOTIDE SEQUENCE</scope>
    <source>
        <strain evidence="2">WB101</strain>
    </source>
</reference>
<feature type="signal peptide" evidence="1">
    <location>
        <begin position="1"/>
        <end position="26"/>
    </location>
</feature>
<feature type="chain" id="PRO_5046033909" evidence="1">
    <location>
        <begin position="27"/>
        <end position="136"/>
    </location>
</feature>
<organism evidence="2 3">
    <name type="scientific">Rhodohalobacter sulfatireducens</name>
    <dbReference type="NCBI Taxonomy" id="2911366"/>
    <lineage>
        <taxon>Bacteria</taxon>
        <taxon>Pseudomonadati</taxon>
        <taxon>Balneolota</taxon>
        <taxon>Balneolia</taxon>
        <taxon>Balneolales</taxon>
        <taxon>Balneolaceae</taxon>
        <taxon>Rhodohalobacter</taxon>
    </lineage>
</organism>
<protein>
    <submittedName>
        <fullName evidence="2">Uncharacterized protein</fullName>
    </submittedName>
</protein>
<dbReference type="InterPro" id="IPR046697">
    <property type="entry name" value="DUF6567"/>
</dbReference>
<dbReference type="PROSITE" id="PS51257">
    <property type="entry name" value="PROKAR_LIPOPROTEIN"/>
    <property type="match status" value="1"/>
</dbReference>
<accession>A0ABS9K918</accession>
<proteinExistence type="predicted"/>
<keyword evidence="3" id="KW-1185">Reference proteome</keyword>
<keyword evidence="1" id="KW-0732">Signal</keyword>
<comment type="caution">
    <text evidence="2">The sequence shown here is derived from an EMBL/GenBank/DDBJ whole genome shotgun (WGS) entry which is preliminary data.</text>
</comment>
<evidence type="ECO:0000313" key="2">
    <source>
        <dbReference type="EMBL" id="MCG2587344.1"/>
    </source>
</evidence>
<gene>
    <name evidence="2" type="ORF">L6773_02115</name>
</gene>
<sequence>MRQIFILSILGMLLFTGCTNSGAFLAANQTIVNLEEGNYSIAATNVTGEAEAGYILGLSYSTGLTANTFALARVDGTDKLYTDALENLWANYEAEHGEVVEGKLALANFRYDSDILNLVLYTQVKVTVRADIIEFR</sequence>
<name>A0ABS9K918_9BACT</name>
<dbReference type="Proteomes" id="UP001165366">
    <property type="component" value="Unassembled WGS sequence"/>
</dbReference>
<evidence type="ECO:0000256" key="1">
    <source>
        <dbReference type="SAM" id="SignalP"/>
    </source>
</evidence>
<dbReference type="EMBL" id="JAKLWS010000001">
    <property type="protein sequence ID" value="MCG2587344.1"/>
    <property type="molecule type" value="Genomic_DNA"/>
</dbReference>
<reference evidence="2" key="1">
    <citation type="submission" date="2022-01" db="EMBL/GenBank/DDBJ databases">
        <authorList>
            <person name="Wang Y."/>
        </authorList>
    </citation>
    <scope>NUCLEOTIDE SEQUENCE</scope>
    <source>
        <strain evidence="2">WB101</strain>
    </source>
</reference>
<dbReference type="RefSeq" id="WP_237852182.1">
    <property type="nucleotide sequence ID" value="NZ_JAKLWS010000001.1"/>
</dbReference>